<keyword evidence="10" id="KW-1185">Reference proteome</keyword>
<dbReference type="InterPro" id="IPR050980">
    <property type="entry name" value="2C_sensor_his_kinase"/>
</dbReference>
<dbReference type="InterPro" id="IPR005467">
    <property type="entry name" value="His_kinase_dom"/>
</dbReference>
<dbReference type="InterPro" id="IPR003018">
    <property type="entry name" value="GAF"/>
</dbReference>
<dbReference type="InterPro" id="IPR029016">
    <property type="entry name" value="GAF-like_dom_sf"/>
</dbReference>
<dbReference type="PROSITE" id="PS50109">
    <property type="entry name" value="HIS_KIN"/>
    <property type="match status" value="1"/>
</dbReference>
<comment type="caution">
    <text evidence="9">The sequence shown here is derived from an EMBL/GenBank/DDBJ whole genome shotgun (WGS) entry which is preliminary data.</text>
</comment>
<dbReference type="Proteomes" id="UP000321250">
    <property type="component" value="Unassembled WGS sequence"/>
</dbReference>
<evidence type="ECO:0000256" key="6">
    <source>
        <dbReference type="ARBA" id="ARBA00022840"/>
    </source>
</evidence>
<sequence>MVAALILWGHALAAFVFAALALAQLRRPRGQWPHRAFVTALLLTALWALAVAGIDARDVSTRLAESARNIAWLGFMLALVRRDRTGNVAIGAVYIVVMGVVAAGAVFAIAGLVKTDDEAFRAIDSARLVFRMMAAVSALVLVHHLHQAAPATRGGIRLVVIALAALWSIDLLVFTTGYLQTGWPQGLIAMRGFAMAGVGLLLIVAVHRSGDWTLSLSRPIAVRALSTVVLVVYAGLTALATNLADSYAGDYARIVQTAIVFGATTALITLLSTPWLRAWTKVKVAKHLFRHRYDYRAEWQRFTATLGTPGDDPLAERVVKAVADLTDSPGGLLLVPDGAGLSPGPAWNWTDPPHGRDEPLAHHLADGIRIVELDRVRAGQAPADEIASVPGWLIDRHDAWAIVPLVHGGSLIGAIVLARPPVDRALDWEDFDLLRVAGRQAASYLAEDRAHSALADAARFDEFNRRFAFILHDIKNLVSQLTLVARNAERHADNPDFRADMVATLKDSSDRMTTLLGRLSHHSGTRDEPLTAVDVAELIERVAQRRRAQHAIVATAGPALARAHAARLEQVLGHLVQNGIEASAPDAPLRIIAETRDGHVVIDVVDHGCGMSPAFVRDQLFRPFVSTKPAGFGVGAFEARQLVGAMGGTLTVDSREGEGTRFRIVLPAADALEAAA</sequence>
<proteinExistence type="predicted"/>
<dbReference type="InterPro" id="IPR004358">
    <property type="entry name" value="Sig_transdc_His_kin-like_C"/>
</dbReference>
<feature type="transmembrane region" description="Helical" evidence="7">
    <location>
        <begin position="37"/>
        <end position="54"/>
    </location>
</feature>
<evidence type="ECO:0000313" key="9">
    <source>
        <dbReference type="EMBL" id="TXC71901.1"/>
    </source>
</evidence>
<dbReference type="Gene3D" id="3.30.450.40">
    <property type="match status" value="1"/>
</dbReference>
<evidence type="ECO:0000259" key="8">
    <source>
        <dbReference type="PROSITE" id="PS50109"/>
    </source>
</evidence>
<dbReference type="EC" id="2.7.13.3" evidence="2"/>
<evidence type="ECO:0000256" key="2">
    <source>
        <dbReference type="ARBA" id="ARBA00012438"/>
    </source>
</evidence>
<feature type="domain" description="Histidine kinase" evidence="8">
    <location>
        <begin position="469"/>
        <end position="670"/>
    </location>
</feature>
<evidence type="ECO:0000256" key="4">
    <source>
        <dbReference type="ARBA" id="ARBA00022741"/>
    </source>
</evidence>
<feature type="transmembrane region" description="Helical" evidence="7">
    <location>
        <begin position="220"/>
        <end position="242"/>
    </location>
</feature>
<keyword evidence="7" id="KW-0472">Membrane</keyword>
<feature type="transmembrane region" description="Helical" evidence="7">
    <location>
        <begin position="254"/>
        <end position="276"/>
    </location>
</feature>
<dbReference type="SMART" id="SM00387">
    <property type="entry name" value="HATPase_c"/>
    <property type="match status" value="1"/>
</dbReference>
<reference evidence="9 10" key="1">
    <citation type="journal article" date="2013" name="Antonie Van Leeuwenhoek">
        <title>Sphingomonas ginsenosidivorax sp. nov., with the ability to transform ginsenosides.</title>
        <authorList>
            <person name="Jin X.F."/>
            <person name="Kim J.K."/>
            <person name="Liu Q.M."/>
            <person name="Kang M.S."/>
            <person name="He D."/>
            <person name="Jin F.X."/>
            <person name="Kim S.C."/>
            <person name="Im W.T."/>
        </authorList>
    </citation>
    <scope>NUCLEOTIDE SEQUENCE [LARGE SCALE GENOMIC DNA]</scope>
    <source>
        <strain evidence="9 10">KHI67</strain>
    </source>
</reference>
<protein>
    <recommendedName>
        <fullName evidence="2">histidine kinase</fullName>
        <ecNumber evidence="2">2.7.13.3</ecNumber>
    </recommendedName>
</protein>
<dbReference type="Pfam" id="PF02518">
    <property type="entry name" value="HATPase_c"/>
    <property type="match status" value="1"/>
</dbReference>
<dbReference type="OrthoDB" id="9785691at2"/>
<dbReference type="AlphaFoldDB" id="A0A5C6UI53"/>
<dbReference type="GO" id="GO:0004673">
    <property type="term" value="F:protein histidine kinase activity"/>
    <property type="evidence" value="ECO:0007669"/>
    <property type="project" value="UniProtKB-EC"/>
</dbReference>
<dbReference type="Pfam" id="PF13185">
    <property type="entry name" value="GAF_2"/>
    <property type="match status" value="1"/>
</dbReference>
<keyword evidence="7" id="KW-0812">Transmembrane</keyword>
<accession>A0A5C6UI53</accession>
<dbReference type="GO" id="GO:0005524">
    <property type="term" value="F:ATP binding"/>
    <property type="evidence" value="ECO:0007669"/>
    <property type="project" value="UniProtKB-KW"/>
</dbReference>
<evidence type="ECO:0000256" key="1">
    <source>
        <dbReference type="ARBA" id="ARBA00000085"/>
    </source>
</evidence>
<name>A0A5C6UI53_9SPHN</name>
<evidence type="ECO:0000256" key="7">
    <source>
        <dbReference type="SAM" id="Phobius"/>
    </source>
</evidence>
<comment type="catalytic activity">
    <reaction evidence="1">
        <text>ATP + protein L-histidine = ADP + protein N-phospho-L-histidine.</text>
        <dbReference type="EC" id="2.7.13.3"/>
    </reaction>
</comment>
<dbReference type="SUPFAM" id="SSF55781">
    <property type="entry name" value="GAF domain-like"/>
    <property type="match status" value="1"/>
</dbReference>
<evidence type="ECO:0000313" key="10">
    <source>
        <dbReference type="Proteomes" id="UP000321250"/>
    </source>
</evidence>
<organism evidence="9 10">
    <name type="scientific">Sphingomonas ginsenosidivorax</name>
    <dbReference type="NCBI Taxonomy" id="862135"/>
    <lineage>
        <taxon>Bacteria</taxon>
        <taxon>Pseudomonadati</taxon>
        <taxon>Pseudomonadota</taxon>
        <taxon>Alphaproteobacteria</taxon>
        <taxon>Sphingomonadales</taxon>
        <taxon>Sphingomonadaceae</taxon>
        <taxon>Sphingomonas</taxon>
    </lineage>
</organism>
<gene>
    <name evidence="9" type="primary">prsK</name>
    <name evidence="9" type="ORF">FSB78_13750</name>
</gene>
<dbReference type="Gene3D" id="3.30.565.10">
    <property type="entry name" value="Histidine kinase-like ATPase, C-terminal domain"/>
    <property type="match status" value="1"/>
</dbReference>
<feature type="transmembrane region" description="Helical" evidence="7">
    <location>
        <begin position="128"/>
        <end position="146"/>
    </location>
</feature>
<dbReference type="RefSeq" id="WP_147083177.1">
    <property type="nucleotide sequence ID" value="NZ_VOQR01000001.1"/>
</dbReference>
<keyword evidence="3 9" id="KW-0808">Transferase</keyword>
<dbReference type="InterPro" id="IPR014265">
    <property type="entry name" value="XrtA/PrsK"/>
</dbReference>
<dbReference type="PANTHER" id="PTHR44936:SF10">
    <property type="entry name" value="SENSOR PROTEIN RSTB"/>
    <property type="match status" value="1"/>
</dbReference>
<keyword evidence="6" id="KW-0067">ATP-binding</keyword>
<evidence type="ECO:0000256" key="5">
    <source>
        <dbReference type="ARBA" id="ARBA00022777"/>
    </source>
</evidence>
<evidence type="ECO:0000256" key="3">
    <source>
        <dbReference type="ARBA" id="ARBA00022679"/>
    </source>
</evidence>
<dbReference type="NCBIfam" id="TIGR02916">
    <property type="entry name" value="PEP_his_kin"/>
    <property type="match status" value="1"/>
</dbReference>
<keyword evidence="4" id="KW-0547">Nucleotide-binding</keyword>
<dbReference type="InterPro" id="IPR003594">
    <property type="entry name" value="HATPase_dom"/>
</dbReference>
<feature type="transmembrane region" description="Helical" evidence="7">
    <location>
        <begin position="158"/>
        <end position="180"/>
    </location>
</feature>
<dbReference type="PRINTS" id="PR00344">
    <property type="entry name" value="BCTRLSENSOR"/>
</dbReference>
<dbReference type="EMBL" id="VOQR01000001">
    <property type="protein sequence ID" value="TXC71901.1"/>
    <property type="molecule type" value="Genomic_DNA"/>
</dbReference>
<dbReference type="InterPro" id="IPR036890">
    <property type="entry name" value="HATPase_C_sf"/>
</dbReference>
<feature type="transmembrane region" description="Helical" evidence="7">
    <location>
        <begin position="6"/>
        <end position="25"/>
    </location>
</feature>
<feature type="transmembrane region" description="Helical" evidence="7">
    <location>
        <begin position="186"/>
        <end position="208"/>
    </location>
</feature>
<keyword evidence="7" id="KW-1133">Transmembrane helix</keyword>
<dbReference type="PANTHER" id="PTHR44936">
    <property type="entry name" value="SENSOR PROTEIN CREC"/>
    <property type="match status" value="1"/>
</dbReference>
<feature type="transmembrane region" description="Helical" evidence="7">
    <location>
        <begin position="92"/>
        <end position="113"/>
    </location>
</feature>
<keyword evidence="5 9" id="KW-0418">Kinase</keyword>
<dbReference type="SUPFAM" id="SSF55874">
    <property type="entry name" value="ATPase domain of HSP90 chaperone/DNA topoisomerase II/histidine kinase"/>
    <property type="match status" value="1"/>
</dbReference>